<evidence type="ECO:0000256" key="6">
    <source>
        <dbReference type="ARBA" id="ARBA00023136"/>
    </source>
</evidence>
<dbReference type="PANTHER" id="PTHR30151:SF20">
    <property type="entry name" value="ABC TRANSPORTER PERMEASE PROTEIN HI_0355-RELATED"/>
    <property type="match status" value="1"/>
</dbReference>
<dbReference type="OrthoDB" id="9801163at2"/>
<dbReference type="GO" id="GO:0055085">
    <property type="term" value="P:transmembrane transport"/>
    <property type="evidence" value="ECO:0007669"/>
    <property type="project" value="InterPro"/>
</dbReference>
<keyword evidence="4 7" id="KW-0812">Transmembrane</keyword>
<proteinExistence type="inferred from homology"/>
<dbReference type="PROSITE" id="PS50928">
    <property type="entry name" value="ABC_TM1"/>
    <property type="match status" value="1"/>
</dbReference>
<protein>
    <submittedName>
        <fullName evidence="9">NitT/TauT family transport system permease protein</fullName>
    </submittedName>
</protein>
<keyword evidence="3" id="KW-1003">Cell membrane</keyword>
<dbReference type="InterPro" id="IPR035906">
    <property type="entry name" value="MetI-like_sf"/>
</dbReference>
<evidence type="ECO:0000256" key="1">
    <source>
        <dbReference type="ARBA" id="ARBA00004651"/>
    </source>
</evidence>
<feature type="transmembrane region" description="Helical" evidence="7">
    <location>
        <begin position="122"/>
        <end position="142"/>
    </location>
</feature>
<evidence type="ECO:0000256" key="3">
    <source>
        <dbReference type="ARBA" id="ARBA00022475"/>
    </source>
</evidence>
<dbReference type="STRING" id="131112.SAMN04489737_1397"/>
<dbReference type="RefSeq" id="WP_091281474.1">
    <property type="nucleotide sequence ID" value="NZ_JABAOR010000005.1"/>
</dbReference>
<feature type="transmembrane region" description="Helical" evidence="7">
    <location>
        <begin position="57"/>
        <end position="83"/>
    </location>
</feature>
<keyword evidence="2 7" id="KW-0813">Transport</keyword>
<feature type="domain" description="ABC transmembrane type-1" evidence="8">
    <location>
        <begin position="57"/>
        <end position="242"/>
    </location>
</feature>
<dbReference type="PANTHER" id="PTHR30151">
    <property type="entry name" value="ALKANE SULFONATE ABC TRANSPORTER-RELATED, MEMBRANE SUBUNIT"/>
    <property type="match status" value="1"/>
</dbReference>
<evidence type="ECO:0000256" key="2">
    <source>
        <dbReference type="ARBA" id="ARBA00022448"/>
    </source>
</evidence>
<dbReference type="GO" id="GO:0005886">
    <property type="term" value="C:plasma membrane"/>
    <property type="evidence" value="ECO:0007669"/>
    <property type="project" value="UniProtKB-SubCell"/>
</dbReference>
<dbReference type="Gene3D" id="1.10.3720.10">
    <property type="entry name" value="MetI-like"/>
    <property type="match status" value="1"/>
</dbReference>
<dbReference type="SUPFAM" id="SSF161098">
    <property type="entry name" value="MetI-like"/>
    <property type="match status" value="1"/>
</dbReference>
<feature type="transmembrane region" description="Helical" evidence="7">
    <location>
        <begin position="95"/>
        <end position="116"/>
    </location>
</feature>
<organism evidence="9 10">
    <name type="scientific">Arcanobacterium phocae</name>
    <dbReference type="NCBI Taxonomy" id="131112"/>
    <lineage>
        <taxon>Bacteria</taxon>
        <taxon>Bacillati</taxon>
        <taxon>Actinomycetota</taxon>
        <taxon>Actinomycetes</taxon>
        <taxon>Actinomycetales</taxon>
        <taxon>Actinomycetaceae</taxon>
        <taxon>Arcanobacterium</taxon>
    </lineage>
</organism>
<dbReference type="Proteomes" id="UP000214355">
    <property type="component" value="Chromosome I"/>
</dbReference>
<evidence type="ECO:0000259" key="8">
    <source>
        <dbReference type="PROSITE" id="PS50928"/>
    </source>
</evidence>
<comment type="similarity">
    <text evidence="7">Belongs to the binding-protein-dependent transport system permease family.</text>
</comment>
<keyword evidence="10" id="KW-1185">Reference proteome</keyword>
<dbReference type="AlphaFoldDB" id="A0A1H2LKA6"/>
<name>A0A1H2LKA6_9ACTO</name>
<evidence type="ECO:0000313" key="9">
    <source>
        <dbReference type="EMBL" id="SDU81058.1"/>
    </source>
</evidence>
<evidence type="ECO:0000256" key="5">
    <source>
        <dbReference type="ARBA" id="ARBA00022989"/>
    </source>
</evidence>
<sequence>MRGNRVIAPLAVAILLLVLWLCVSYFELVSTFALPDPSDVFVRLIHGLNDGYLLSSAWQTLHVAVIGSLIAALIGIPVGFGITHFAPFSAALEPYLAASQAIPAVAFAPLLVLWVGYGTTPIVILCILMVIFPIIINTAVGVRDVDTDIIDAARLDGAHGIRLMKDIEFPLALPGILAGVRTGFTLSVTGAVVGEFVIGGQRGLGIELSTAQHLTDAPGMFATITLLALLAVGIYLALRAVETRVLAIVS</sequence>
<gene>
    <name evidence="9" type="ORF">SAMN04489737_1397</name>
</gene>
<evidence type="ECO:0000256" key="4">
    <source>
        <dbReference type="ARBA" id="ARBA00022692"/>
    </source>
</evidence>
<feature type="transmembrane region" description="Helical" evidence="7">
    <location>
        <begin position="171"/>
        <end position="198"/>
    </location>
</feature>
<evidence type="ECO:0000313" key="10">
    <source>
        <dbReference type="Proteomes" id="UP000214355"/>
    </source>
</evidence>
<evidence type="ECO:0000256" key="7">
    <source>
        <dbReference type="RuleBase" id="RU363032"/>
    </source>
</evidence>
<dbReference type="GeneID" id="65345127"/>
<reference evidence="10" key="1">
    <citation type="submission" date="2016-10" db="EMBL/GenBank/DDBJ databases">
        <authorList>
            <person name="Varghese N."/>
            <person name="Submissions S."/>
        </authorList>
    </citation>
    <scope>NUCLEOTIDE SEQUENCE [LARGE SCALE GENOMIC DNA]</scope>
    <source>
        <strain evidence="10">DSM 10002</strain>
    </source>
</reference>
<keyword evidence="5 7" id="KW-1133">Transmembrane helix</keyword>
<dbReference type="Pfam" id="PF00528">
    <property type="entry name" value="BPD_transp_1"/>
    <property type="match status" value="1"/>
</dbReference>
<dbReference type="CDD" id="cd06261">
    <property type="entry name" value="TM_PBP2"/>
    <property type="match status" value="1"/>
</dbReference>
<accession>A0A1H2LKA6</accession>
<dbReference type="InterPro" id="IPR000515">
    <property type="entry name" value="MetI-like"/>
</dbReference>
<feature type="transmembrane region" description="Helical" evidence="7">
    <location>
        <begin position="218"/>
        <end position="238"/>
    </location>
</feature>
<dbReference type="EMBL" id="LT629804">
    <property type="protein sequence ID" value="SDU81058.1"/>
    <property type="molecule type" value="Genomic_DNA"/>
</dbReference>
<comment type="subcellular location">
    <subcellularLocation>
        <location evidence="1 7">Cell membrane</location>
        <topology evidence="1 7">Multi-pass membrane protein</topology>
    </subcellularLocation>
</comment>
<keyword evidence="6 7" id="KW-0472">Membrane</keyword>